<organism evidence="1 2">
    <name type="scientific">Phialemonium thermophilum</name>
    <dbReference type="NCBI Taxonomy" id="223376"/>
    <lineage>
        <taxon>Eukaryota</taxon>
        <taxon>Fungi</taxon>
        <taxon>Dikarya</taxon>
        <taxon>Ascomycota</taxon>
        <taxon>Pezizomycotina</taxon>
        <taxon>Sordariomycetes</taxon>
        <taxon>Sordariomycetidae</taxon>
        <taxon>Cephalothecales</taxon>
        <taxon>Cephalothecaceae</taxon>
        <taxon>Phialemonium</taxon>
    </lineage>
</organism>
<reference evidence="1 2" key="1">
    <citation type="journal article" date="2024" name="Commun. Biol.">
        <title>Comparative genomic analysis of thermophilic fungi reveals convergent evolutionary adaptations and gene losses.</title>
        <authorList>
            <person name="Steindorff A.S."/>
            <person name="Aguilar-Pontes M.V."/>
            <person name="Robinson A.J."/>
            <person name="Andreopoulos B."/>
            <person name="LaButti K."/>
            <person name="Kuo A."/>
            <person name="Mondo S."/>
            <person name="Riley R."/>
            <person name="Otillar R."/>
            <person name="Haridas S."/>
            <person name="Lipzen A."/>
            <person name="Grimwood J."/>
            <person name="Schmutz J."/>
            <person name="Clum A."/>
            <person name="Reid I.D."/>
            <person name="Moisan M.C."/>
            <person name="Butler G."/>
            <person name="Nguyen T.T.M."/>
            <person name="Dewar K."/>
            <person name="Conant G."/>
            <person name="Drula E."/>
            <person name="Henrissat B."/>
            <person name="Hansel C."/>
            <person name="Singer S."/>
            <person name="Hutchinson M.I."/>
            <person name="de Vries R.P."/>
            <person name="Natvig D.O."/>
            <person name="Powell A.J."/>
            <person name="Tsang A."/>
            <person name="Grigoriev I.V."/>
        </authorList>
    </citation>
    <scope>NUCLEOTIDE SEQUENCE [LARGE SCALE GENOMIC DNA]</scope>
    <source>
        <strain evidence="1 2">ATCC 24622</strain>
    </source>
</reference>
<accession>A0ABR3V7G2</accession>
<sequence length="135" mass="15489">MVVNLGRRTLMDNGASNPARQVLGPDTWTGRTRCWLETGCRPVRKFAATAARSRSSSAHHECDAFLRFLPTLLLTFLVESTIVKYSIDLVWMQCRMDDKSPKVGGLLIRNTHVSDTRLRYRLIRSIFSWTIRYKG</sequence>
<proteinExistence type="predicted"/>
<comment type="caution">
    <text evidence="1">The sequence shown here is derived from an EMBL/GenBank/DDBJ whole genome shotgun (WGS) entry which is preliminary data.</text>
</comment>
<keyword evidence="2" id="KW-1185">Reference proteome</keyword>
<dbReference type="EMBL" id="JAZHXJ010002604">
    <property type="protein sequence ID" value="KAL1837667.1"/>
    <property type="molecule type" value="Genomic_DNA"/>
</dbReference>
<dbReference type="Proteomes" id="UP001586593">
    <property type="component" value="Unassembled WGS sequence"/>
</dbReference>
<gene>
    <name evidence="1" type="ORF">VTK73DRAFT_4624</name>
</gene>
<evidence type="ECO:0000313" key="1">
    <source>
        <dbReference type="EMBL" id="KAL1837667.1"/>
    </source>
</evidence>
<evidence type="ECO:0000313" key="2">
    <source>
        <dbReference type="Proteomes" id="UP001586593"/>
    </source>
</evidence>
<protein>
    <submittedName>
        <fullName evidence="1">Uncharacterized protein</fullName>
    </submittedName>
</protein>
<name>A0ABR3V7G2_9PEZI</name>